<dbReference type="EMBL" id="JBFOLK010000008">
    <property type="protein sequence ID" value="KAL2492253.1"/>
    <property type="molecule type" value="Genomic_DNA"/>
</dbReference>
<comment type="caution">
    <text evidence="2">The sequence shown here is derived from an EMBL/GenBank/DDBJ whole genome shotgun (WGS) entry which is preliminary data.</text>
</comment>
<dbReference type="AlphaFoldDB" id="A0ABD1RVB4"/>
<accession>A0ABD1RVB4</accession>
<feature type="region of interest" description="Disordered" evidence="1">
    <location>
        <begin position="1"/>
        <end position="23"/>
    </location>
</feature>
<dbReference type="Proteomes" id="UP001604336">
    <property type="component" value="Unassembled WGS sequence"/>
</dbReference>
<gene>
    <name evidence="2" type="ORF">Adt_27881</name>
</gene>
<protein>
    <submittedName>
        <fullName evidence="2">Uncharacterized protein</fullName>
    </submittedName>
</protein>
<name>A0ABD1RVB4_9LAMI</name>
<evidence type="ECO:0000313" key="3">
    <source>
        <dbReference type="Proteomes" id="UP001604336"/>
    </source>
</evidence>
<proteinExistence type="predicted"/>
<evidence type="ECO:0000256" key="1">
    <source>
        <dbReference type="SAM" id="MobiDB-lite"/>
    </source>
</evidence>
<sequence>MDRHRSDFASFHPASPSSKNHCQSPTFSILSSTTGTYHGTKLKKKIYQRKPSNLCNCPPCRSCGSTPPVCAIFGIYATECRSPDLSASAVEIPPNLRRQIQSDLRCW</sequence>
<keyword evidence="3" id="KW-1185">Reference proteome</keyword>
<evidence type="ECO:0000313" key="2">
    <source>
        <dbReference type="EMBL" id="KAL2492253.1"/>
    </source>
</evidence>
<organism evidence="2 3">
    <name type="scientific">Abeliophyllum distichum</name>
    <dbReference type="NCBI Taxonomy" id="126358"/>
    <lineage>
        <taxon>Eukaryota</taxon>
        <taxon>Viridiplantae</taxon>
        <taxon>Streptophyta</taxon>
        <taxon>Embryophyta</taxon>
        <taxon>Tracheophyta</taxon>
        <taxon>Spermatophyta</taxon>
        <taxon>Magnoliopsida</taxon>
        <taxon>eudicotyledons</taxon>
        <taxon>Gunneridae</taxon>
        <taxon>Pentapetalae</taxon>
        <taxon>asterids</taxon>
        <taxon>lamiids</taxon>
        <taxon>Lamiales</taxon>
        <taxon>Oleaceae</taxon>
        <taxon>Forsythieae</taxon>
        <taxon>Abeliophyllum</taxon>
    </lineage>
</organism>
<reference evidence="3" key="1">
    <citation type="submission" date="2024-07" db="EMBL/GenBank/DDBJ databases">
        <title>Two chromosome-level genome assemblies of Korean endemic species Abeliophyllum distichum and Forsythia ovata (Oleaceae).</title>
        <authorList>
            <person name="Jang H."/>
        </authorList>
    </citation>
    <scope>NUCLEOTIDE SEQUENCE [LARGE SCALE GENOMIC DNA]</scope>
</reference>